<feature type="region of interest" description="Disordered" evidence="1">
    <location>
        <begin position="94"/>
        <end position="126"/>
    </location>
</feature>
<dbReference type="EMBL" id="OZ037948">
    <property type="protein sequence ID" value="CAL1709077.1"/>
    <property type="molecule type" value="Genomic_DNA"/>
</dbReference>
<keyword evidence="4" id="KW-1185">Reference proteome</keyword>
<feature type="region of interest" description="Disordered" evidence="1">
    <location>
        <begin position="221"/>
        <end position="305"/>
    </location>
</feature>
<feature type="region of interest" description="Disordered" evidence="1">
    <location>
        <begin position="330"/>
        <end position="351"/>
    </location>
</feature>
<evidence type="ECO:0000313" key="3">
    <source>
        <dbReference type="EMBL" id="CAL1709077.1"/>
    </source>
</evidence>
<dbReference type="Proteomes" id="UP001497453">
    <property type="component" value="Chromosome 5"/>
</dbReference>
<protein>
    <submittedName>
        <fullName evidence="3">Uncharacterized protein</fullName>
    </submittedName>
</protein>
<keyword evidence="2" id="KW-0812">Transmembrane</keyword>
<feature type="transmembrane region" description="Helical" evidence="2">
    <location>
        <begin position="44"/>
        <end position="66"/>
    </location>
</feature>
<sequence>MPPNIQPLSPLVLAASPTASIVPFTSILTSPQNLPAPDPLDGSLGLFLAMLFVILTLLAVTALILYRIHMCKSSFSEPEDYSASAKKVLQSVLQQDSSRSDSSSSMTAGAGNVGKDEAGGKKDGKAKKARLRQLLLPTLFNKPTLPLTTRTTTTARTFFNFIKFRPRASLYLPTFRLPSTPKTPKRLTLNPCQTLLTPSVPSIVVSTCSPSVSTFRPLELPPGFKPSSDPSSLQVPNVLTTPSRPRTIPQPPQASVIDMSEPCHALGPNPNTSPALTPELEQGPGKEHGPRQAQAQGSHLELGTEPNAPFELISNQTGKPFELLANPQKLKVGRHTRKPSEHGKENFPSFV</sequence>
<organism evidence="3 4">
    <name type="scientific">Somion occarium</name>
    <dbReference type="NCBI Taxonomy" id="3059160"/>
    <lineage>
        <taxon>Eukaryota</taxon>
        <taxon>Fungi</taxon>
        <taxon>Dikarya</taxon>
        <taxon>Basidiomycota</taxon>
        <taxon>Agaricomycotina</taxon>
        <taxon>Agaricomycetes</taxon>
        <taxon>Polyporales</taxon>
        <taxon>Cerrenaceae</taxon>
        <taxon>Somion</taxon>
    </lineage>
</organism>
<keyword evidence="2" id="KW-1133">Transmembrane helix</keyword>
<keyword evidence="2" id="KW-0472">Membrane</keyword>
<reference evidence="4" key="1">
    <citation type="submission" date="2024-04" db="EMBL/GenBank/DDBJ databases">
        <authorList>
            <person name="Shaw F."/>
            <person name="Minotto A."/>
        </authorList>
    </citation>
    <scope>NUCLEOTIDE SEQUENCE [LARGE SCALE GENOMIC DNA]</scope>
</reference>
<evidence type="ECO:0000313" key="4">
    <source>
        <dbReference type="Proteomes" id="UP001497453"/>
    </source>
</evidence>
<evidence type="ECO:0000256" key="2">
    <source>
        <dbReference type="SAM" id="Phobius"/>
    </source>
</evidence>
<proteinExistence type="predicted"/>
<feature type="compositionally biased region" description="Low complexity" evidence="1">
    <location>
        <begin position="94"/>
        <end position="105"/>
    </location>
</feature>
<evidence type="ECO:0000256" key="1">
    <source>
        <dbReference type="SAM" id="MobiDB-lite"/>
    </source>
</evidence>
<feature type="compositionally biased region" description="Polar residues" evidence="1">
    <location>
        <begin position="228"/>
        <end position="244"/>
    </location>
</feature>
<name>A0ABP1DQN4_9APHY</name>
<accession>A0ABP1DQN4</accession>
<feature type="compositionally biased region" description="Basic and acidic residues" evidence="1">
    <location>
        <begin position="114"/>
        <end position="123"/>
    </location>
</feature>
<gene>
    <name evidence="3" type="ORF">GFSPODELE1_LOCUS7182</name>
</gene>